<keyword evidence="2" id="KW-0732">Signal</keyword>
<feature type="region of interest" description="Disordered" evidence="1">
    <location>
        <begin position="70"/>
        <end position="92"/>
    </location>
</feature>
<sequence length="92" mass="9689">MKQHLTLAALLAASFMFTACTQQENTPAEDVENTTAVNEEFISPEQQAAIDAIDKPVLDEKNTDVPAEIANAPADAATVDQSVSGASEPMTP</sequence>
<evidence type="ECO:0000256" key="1">
    <source>
        <dbReference type="SAM" id="MobiDB-lite"/>
    </source>
</evidence>
<accession>A0A7T8ARS5</accession>
<reference evidence="3 4" key="1">
    <citation type="submission" date="2020-08" db="EMBL/GenBank/DDBJ databases">
        <title>Emergence of ISAba1-mediated novel tet(X) in Acinetobacter variabilis from a chicken farm.</title>
        <authorList>
            <person name="Peng K."/>
            <person name="Li R."/>
        </authorList>
    </citation>
    <scope>NUCLEOTIDE SEQUENCE [LARGE SCALE GENOMIC DNA]</scope>
    <source>
        <strain evidence="3 4">XM9F202-2</strain>
    </source>
</reference>
<evidence type="ECO:0000313" key="3">
    <source>
        <dbReference type="EMBL" id="QQN89308.1"/>
    </source>
</evidence>
<dbReference type="AlphaFoldDB" id="A0A7T8ARS5"/>
<gene>
    <name evidence="3" type="ORF">IAQ69_06555</name>
</gene>
<evidence type="ECO:0000313" key="4">
    <source>
        <dbReference type="Proteomes" id="UP000596079"/>
    </source>
</evidence>
<organism evidence="3 4">
    <name type="scientific">Acinetobacter variabilis</name>
    <dbReference type="NCBI Taxonomy" id="70346"/>
    <lineage>
        <taxon>Bacteria</taxon>
        <taxon>Pseudomonadati</taxon>
        <taxon>Pseudomonadota</taxon>
        <taxon>Gammaproteobacteria</taxon>
        <taxon>Moraxellales</taxon>
        <taxon>Moraxellaceae</taxon>
        <taxon>Acinetobacter</taxon>
    </lineage>
</organism>
<feature type="chain" id="PRO_5032580745" description="Internalin" evidence="2">
    <location>
        <begin position="20"/>
        <end position="92"/>
    </location>
</feature>
<dbReference type="Proteomes" id="UP000596079">
    <property type="component" value="Chromosome"/>
</dbReference>
<dbReference type="PROSITE" id="PS51257">
    <property type="entry name" value="PROKAR_LIPOPROTEIN"/>
    <property type="match status" value="1"/>
</dbReference>
<feature type="signal peptide" evidence="2">
    <location>
        <begin position="1"/>
        <end position="19"/>
    </location>
</feature>
<name>A0A7T8ARS5_9GAMM</name>
<protein>
    <recommendedName>
        <fullName evidence="5">Internalin</fullName>
    </recommendedName>
</protein>
<dbReference type="RefSeq" id="WP_166136611.1">
    <property type="nucleotide sequence ID" value="NZ_CP060811.1"/>
</dbReference>
<proteinExistence type="predicted"/>
<dbReference type="EMBL" id="CP060811">
    <property type="protein sequence ID" value="QQN89308.1"/>
    <property type="molecule type" value="Genomic_DNA"/>
</dbReference>
<evidence type="ECO:0000256" key="2">
    <source>
        <dbReference type="SAM" id="SignalP"/>
    </source>
</evidence>
<evidence type="ECO:0008006" key="5">
    <source>
        <dbReference type="Google" id="ProtNLM"/>
    </source>
</evidence>